<evidence type="ECO:0000313" key="3">
    <source>
        <dbReference type="RefSeq" id="XP_050943268.1"/>
    </source>
</evidence>
<dbReference type="RefSeq" id="XP_050943268.1">
    <property type="nucleotide sequence ID" value="XM_051087311.1"/>
</dbReference>
<reference evidence="3" key="1">
    <citation type="submission" date="2025-08" db="UniProtKB">
        <authorList>
            <consortium name="RefSeq"/>
        </authorList>
    </citation>
    <scope>IDENTIFICATION</scope>
    <source>
        <tissue evidence="3">Stem</tissue>
    </source>
</reference>
<dbReference type="SUPFAM" id="SSF81383">
    <property type="entry name" value="F-box domain"/>
    <property type="match status" value="1"/>
</dbReference>
<name>A0ABM3KZR6_CUCME</name>
<evidence type="ECO:0000313" key="2">
    <source>
        <dbReference type="Proteomes" id="UP001652600"/>
    </source>
</evidence>
<dbReference type="Proteomes" id="UP001652600">
    <property type="component" value="Chromosome 7"/>
</dbReference>
<proteinExistence type="predicted"/>
<organism evidence="2 3">
    <name type="scientific">Cucumis melo</name>
    <name type="common">Muskmelon</name>
    <dbReference type="NCBI Taxonomy" id="3656"/>
    <lineage>
        <taxon>Eukaryota</taxon>
        <taxon>Viridiplantae</taxon>
        <taxon>Streptophyta</taxon>
        <taxon>Embryophyta</taxon>
        <taxon>Tracheophyta</taxon>
        <taxon>Spermatophyta</taxon>
        <taxon>Magnoliopsida</taxon>
        <taxon>eudicotyledons</taxon>
        <taxon>Gunneridae</taxon>
        <taxon>Pentapetalae</taxon>
        <taxon>rosids</taxon>
        <taxon>fabids</taxon>
        <taxon>Cucurbitales</taxon>
        <taxon>Cucurbitaceae</taxon>
        <taxon>Benincaseae</taxon>
        <taxon>Cucumis</taxon>
    </lineage>
</organism>
<evidence type="ECO:0000259" key="1">
    <source>
        <dbReference type="PROSITE" id="PS50181"/>
    </source>
</evidence>
<dbReference type="PROSITE" id="PS50181">
    <property type="entry name" value="FBOX"/>
    <property type="match status" value="1"/>
</dbReference>
<gene>
    <name evidence="3" type="primary">LOC127150191</name>
</gene>
<dbReference type="Gene3D" id="1.20.1280.50">
    <property type="match status" value="1"/>
</dbReference>
<dbReference type="PANTHER" id="PTHR34223:SF51">
    <property type="entry name" value="OS06G0556300 PROTEIN"/>
    <property type="match status" value="1"/>
</dbReference>
<dbReference type="SMART" id="SM00256">
    <property type="entry name" value="FBOX"/>
    <property type="match status" value="1"/>
</dbReference>
<dbReference type="InterPro" id="IPR001810">
    <property type="entry name" value="F-box_dom"/>
</dbReference>
<dbReference type="Pfam" id="PF00646">
    <property type="entry name" value="F-box"/>
    <property type="match status" value="1"/>
</dbReference>
<accession>A0ABM3KZR6</accession>
<keyword evidence="2" id="KW-1185">Reference proteome</keyword>
<feature type="domain" description="F-box" evidence="1">
    <location>
        <begin position="11"/>
        <end position="66"/>
    </location>
</feature>
<sequence>MKKKKKKKKMEDRISILPNCLLHKILCFLNTQQVLQTCVLSKRWKTLWDYIPALNICSKHHKFKRASSERESLFKRFILRVLSEHC</sequence>
<dbReference type="GeneID" id="127150191"/>
<dbReference type="InterPro" id="IPR053197">
    <property type="entry name" value="F-box_SCFL_complex_component"/>
</dbReference>
<dbReference type="PANTHER" id="PTHR34223">
    <property type="entry name" value="OS11G0201299 PROTEIN"/>
    <property type="match status" value="1"/>
</dbReference>
<protein>
    <submittedName>
        <fullName evidence="3">F-box/FBD/LRR-repeat protein At1g78760</fullName>
    </submittedName>
</protein>
<dbReference type="InterPro" id="IPR036047">
    <property type="entry name" value="F-box-like_dom_sf"/>
</dbReference>